<evidence type="ECO:0000313" key="4">
    <source>
        <dbReference type="Proteomes" id="UP001642540"/>
    </source>
</evidence>
<keyword evidence="1" id="KW-0245">EGF-like domain</keyword>
<proteinExistence type="predicted"/>
<evidence type="ECO:0000313" key="3">
    <source>
        <dbReference type="EMBL" id="CAL8142877.1"/>
    </source>
</evidence>
<dbReference type="Gene3D" id="2.10.25.10">
    <property type="entry name" value="Laminin"/>
    <property type="match status" value="1"/>
</dbReference>
<dbReference type="PANTHER" id="PTHR22963:SF39">
    <property type="entry name" value="DUMPY"/>
    <property type="match status" value="1"/>
</dbReference>
<organism evidence="3 4">
    <name type="scientific">Orchesella dallaii</name>
    <dbReference type="NCBI Taxonomy" id="48710"/>
    <lineage>
        <taxon>Eukaryota</taxon>
        <taxon>Metazoa</taxon>
        <taxon>Ecdysozoa</taxon>
        <taxon>Arthropoda</taxon>
        <taxon>Hexapoda</taxon>
        <taxon>Collembola</taxon>
        <taxon>Entomobryomorpha</taxon>
        <taxon>Entomobryoidea</taxon>
        <taxon>Orchesellidae</taxon>
        <taxon>Orchesellinae</taxon>
        <taxon>Orchesella</taxon>
    </lineage>
</organism>
<feature type="domain" description="EGF-like" evidence="2">
    <location>
        <begin position="563"/>
        <end position="602"/>
    </location>
</feature>
<keyword evidence="1" id="KW-1015">Disulfide bond</keyword>
<feature type="domain" description="EGF-like" evidence="2">
    <location>
        <begin position="487"/>
        <end position="528"/>
    </location>
</feature>
<sequence length="943" mass="104139">MCSPTKAAIMQTSVSRNGGFSVERLWNQIALSTICVLLSVGNIFLVLDNVHPVESLVIRDNPIRLRVLEYSSKNGSLQKVLNSRYSDLVVGEEVEDESQIVLECASLFGPLRWIYSGDGYPQYKTQYSSSVTGSAVSYLAYLSFPSGLSAKDTGQYSCQNAYNKTVNNYAYVYVPKRNIHGDQIVFVPNGRKKEIALSASDKSARIPCSVVHPNAKVSLERVAQRKSFWLDPPMRVPYSPKTGFTVPVTTALKEKFVCRGEYNGAFEEVMYTTQPPQPRLDVEAELLHNIPQHASNQSEFPMKKPQQMLPAPEKHLVSACTPQFCGHNAECIVKDFNPYCVCHEDYTGDPKTGCSRISDMSQHLRVENPCKPSPCGPHSECIEVNGHPLCTCKEGFFGSPPDCHSQKSANCSKNYDCEWAEYCNTKTRKCESICEGSVKFCGKNAHCTAFSHMPYCTCPPGGSYVGDPYDTDGVGCQLQSERLEVEGKPSCNPSPCGVNAHCKVYSSYPLPICFCPQGFTGDPSHRCYKIAPSPIDIFRPHHTPMPQTPSPPPQSINHHPDDPVRLCTPNFCGENARCRIRQNRPECHCASGHRGDPYKSCFRTSISPMQLRQACSVCGPNSVCSMVASDVRCICAPETIGVPPSCKRITNHHQVFPPFQQFQTNACLSDLDCPNDKACYSNNKCVNPCSWACSEPAECVVINHLPQCRCPLGFTGNPRINCVKEVVTPPHPISVPDNHPCRFQCGPNTICRTVPNEEMRLLRKKAFSWHTLEMEKDPFQRALLHYIKQVSGNSGVEDHKGDFSECLCQRGAMGNPYSIEGCTYPPDSNKNNNGISSNSNLDGGDSMGSTGYLSDLEQSSSTIVIQVDPCKKPISPCGPHSLCVAFKGQAFCRCDFDSVGEPPNCMLRCGSDNHCLFDQICLHGKCIQEKGSEELHDDNSLKK</sequence>
<dbReference type="Gene3D" id="2.60.40.10">
    <property type="entry name" value="Immunoglobulins"/>
    <property type="match status" value="1"/>
</dbReference>
<name>A0ABP1S3R7_9HEXA</name>
<feature type="domain" description="EGF-like" evidence="2">
    <location>
        <begin position="366"/>
        <end position="404"/>
    </location>
</feature>
<dbReference type="PROSITE" id="PS01186">
    <property type="entry name" value="EGF_2"/>
    <property type="match status" value="3"/>
</dbReference>
<evidence type="ECO:0000259" key="2">
    <source>
        <dbReference type="PROSITE" id="PS50026"/>
    </source>
</evidence>
<accession>A0ABP1S3R7</accession>
<feature type="disulfide bond" evidence="1">
    <location>
        <begin position="496"/>
        <end position="513"/>
    </location>
</feature>
<comment type="caution">
    <text evidence="1">Lacks conserved residue(s) required for the propagation of feature annotation.</text>
</comment>
<dbReference type="InterPro" id="IPR000742">
    <property type="entry name" value="EGF"/>
</dbReference>
<dbReference type="PROSITE" id="PS50026">
    <property type="entry name" value="EGF_3"/>
    <property type="match status" value="5"/>
</dbReference>
<feature type="domain" description="EGF-like" evidence="2">
    <location>
        <begin position="866"/>
        <end position="906"/>
    </location>
</feature>
<reference evidence="3 4" key="1">
    <citation type="submission" date="2024-08" db="EMBL/GenBank/DDBJ databases">
        <authorList>
            <person name="Cucini C."/>
            <person name="Frati F."/>
        </authorList>
    </citation>
    <scope>NUCLEOTIDE SEQUENCE [LARGE SCALE GENOMIC DNA]</scope>
</reference>
<keyword evidence="4" id="KW-1185">Reference proteome</keyword>
<dbReference type="InterPro" id="IPR013783">
    <property type="entry name" value="Ig-like_fold"/>
</dbReference>
<protein>
    <recommendedName>
        <fullName evidence="2">EGF-like domain-containing protein</fullName>
    </recommendedName>
</protein>
<evidence type="ECO:0000256" key="1">
    <source>
        <dbReference type="PROSITE-ProRule" id="PRU00076"/>
    </source>
</evidence>
<dbReference type="Proteomes" id="UP001642540">
    <property type="component" value="Unassembled WGS sequence"/>
</dbReference>
<gene>
    <name evidence="3" type="ORF">ODALV1_LOCUS29178</name>
</gene>
<comment type="caution">
    <text evidence="3">The sequence shown here is derived from an EMBL/GenBank/DDBJ whole genome shotgun (WGS) entry which is preliminary data.</text>
</comment>
<dbReference type="PANTHER" id="PTHR22963">
    <property type="entry name" value="ENDOGLIN-RELATED"/>
    <property type="match status" value="1"/>
</dbReference>
<dbReference type="EMBL" id="CAXLJM020000149">
    <property type="protein sequence ID" value="CAL8142877.1"/>
    <property type="molecule type" value="Genomic_DNA"/>
</dbReference>
<dbReference type="SMART" id="SM00181">
    <property type="entry name" value="EGF"/>
    <property type="match status" value="8"/>
</dbReference>
<feature type="domain" description="EGF-like" evidence="2">
    <location>
        <begin position="316"/>
        <end position="355"/>
    </location>
</feature>